<accession>A0ABV0PBJ1</accession>
<keyword evidence="2" id="KW-1185">Reference proteome</keyword>
<comment type="caution">
    <text evidence="1">The sequence shown here is derived from an EMBL/GenBank/DDBJ whole genome shotgun (WGS) entry which is preliminary data.</text>
</comment>
<dbReference type="EMBL" id="JAHRIO010070194">
    <property type="protein sequence ID" value="MEQ2180810.1"/>
    <property type="molecule type" value="Genomic_DNA"/>
</dbReference>
<gene>
    <name evidence="1" type="ORF">GOODEAATRI_005133</name>
</gene>
<organism evidence="1 2">
    <name type="scientific">Goodea atripinnis</name>
    <dbReference type="NCBI Taxonomy" id="208336"/>
    <lineage>
        <taxon>Eukaryota</taxon>
        <taxon>Metazoa</taxon>
        <taxon>Chordata</taxon>
        <taxon>Craniata</taxon>
        <taxon>Vertebrata</taxon>
        <taxon>Euteleostomi</taxon>
        <taxon>Actinopterygii</taxon>
        <taxon>Neopterygii</taxon>
        <taxon>Teleostei</taxon>
        <taxon>Neoteleostei</taxon>
        <taxon>Acanthomorphata</taxon>
        <taxon>Ovalentaria</taxon>
        <taxon>Atherinomorphae</taxon>
        <taxon>Cyprinodontiformes</taxon>
        <taxon>Goodeidae</taxon>
        <taxon>Goodea</taxon>
    </lineage>
</organism>
<reference evidence="1 2" key="1">
    <citation type="submission" date="2021-06" db="EMBL/GenBank/DDBJ databases">
        <authorList>
            <person name="Palmer J.M."/>
        </authorList>
    </citation>
    <scope>NUCLEOTIDE SEQUENCE [LARGE SCALE GENOMIC DNA]</scope>
    <source>
        <strain evidence="1 2">GA_2019</strain>
        <tissue evidence="1">Muscle</tissue>
    </source>
</reference>
<sequence length="119" mass="12919">MLHIIGPLGGAAGSSVSLQHEGPGFDSWPGSFCMFSPCMCRFHLGTLASPQSKNMTIRLCLSQLLLLVHDCFSVFPCNGLETCPGPTPPVTCRLLEIGTNSPVTLYRKWMVHISKFAHS</sequence>
<evidence type="ECO:0000313" key="2">
    <source>
        <dbReference type="Proteomes" id="UP001476798"/>
    </source>
</evidence>
<protein>
    <submittedName>
        <fullName evidence="1">Uncharacterized protein</fullName>
    </submittedName>
</protein>
<proteinExistence type="predicted"/>
<dbReference type="Proteomes" id="UP001476798">
    <property type="component" value="Unassembled WGS sequence"/>
</dbReference>
<name>A0ABV0PBJ1_9TELE</name>
<evidence type="ECO:0000313" key="1">
    <source>
        <dbReference type="EMBL" id="MEQ2180810.1"/>
    </source>
</evidence>